<evidence type="ECO:0000256" key="3">
    <source>
        <dbReference type="ARBA" id="ARBA00022597"/>
    </source>
</evidence>
<dbReference type="InterPro" id="IPR050107">
    <property type="entry name" value="ABC_carbohydrate_import_ATPase"/>
</dbReference>
<evidence type="ECO:0000256" key="8">
    <source>
        <dbReference type="ARBA" id="ARBA00023136"/>
    </source>
</evidence>
<dbReference type="PROSITE" id="PS00211">
    <property type="entry name" value="ABC_TRANSPORTER_1"/>
    <property type="match status" value="1"/>
</dbReference>
<keyword evidence="5" id="KW-0547">Nucleotide-binding</keyword>
<dbReference type="InterPro" id="IPR003593">
    <property type="entry name" value="AAA+_ATPase"/>
</dbReference>
<dbReference type="Proteomes" id="UP000275225">
    <property type="component" value="Unassembled WGS sequence"/>
</dbReference>
<dbReference type="CDD" id="cd03215">
    <property type="entry name" value="ABC_Carb_Monos_II"/>
    <property type="match status" value="1"/>
</dbReference>
<dbReference type="GO" id="GO:0016887">
    <property type="term" value="F:ATP hydrolysis activity"/>
    <property type="evidence" value="ECO:0007669"/>
    <property type="project" value="InterPro"/>
</dbReference>
<dbReference type="PANTHER" id="PTHR43790:SF3">
    <property type="entry name" value="D-ALLOSE IMPORT ATP-BINDING PROTEIN ALSA-RELATED"/>
    <property type="match status" value="1"/>
</dbReference>
<evidence type="ECO:0000256" key="7">
    <source>
        <dbReference type="ARBA" id="ARBA00022967"/>
    </source>
</evidence>
<dbReference type="InterPro" id="IPR027417">
    <property type="entry name" value="P-loop_NTPase"/>
</dbReference>
<evidence type="ECO:0000259" key="9">
    <source>
        <dbReference type="PROSITE" id="PS50893"/>
    </source>
</evidence>
<evidence type="ECO:0000256" key="2">
    <source>
        <dbReference type="ARBA" id="ARBA00022475"/>
    </source>
</evidence>
<gene>
    <name evidence="10" type="ORF">EHW97_04720</name>
</gene>
<dbReference type="PANTHER" id="PTHR43790">
    <property type="entry name" value="CARBOHYDRATE TRANSPORT ATP-BINDING PROTEIN MG119-RELATED"/>
    <property type="match status" value="1"/>
</dbReference>
<keyword evidence="6 10" id="KW-0067">ATP-binding</keyword>
<keyword evidence="11" id="KW-1185">Reference proteome</keyword>
<evidence type="ECO:0000256" key="5">
    <source>
        <dbReference type="ARBA" id="ARBA00022741"/>
    </source>
</evidence>
<keyword evidence="8" id="KW-0472">Membrane</keyword>
<feature type="domain" description="ABC transporter" evidence="9">
    <location>
        <begin position="257"/>
        <end position="500"/>
    </location>
</feature>
<evidence type="ECO:0000313" key="11">
    <source>
        <dbReference type="Proteomes" id="UP000275225"/>
    </source>
</evidence>
<evidence type="ECO:0000256" key="4">
    <source>
        <dbReference type="ARBA" id="ARBA00022737"/>
    </source>
</evidence>
<comment type="caution">
    <text evidence="10">The sequence shown here is derived from an EMBL/GenBank/DDBJ whole genome shotgun (WGS) entry which is preliminary data.</text>
</comment>
<sequence length="509" mass="54290">MSSTDSATPVLELVDLTKTFPNGTRALRGVDLAVTAGSVHGLVGANGAGKSTLIKCVSGVQPPSEGEIRWKGRPVQWRNPGEVVASGLATIHQHVPLVPTLSALENVFLSEGGPHRMTLSMRERFSALVERLGYEIDPDQQVGTMPIGSRQMVAILQALALGAELVIMDEPTASLSASERLIVLDAVRRLAADGTTFIFISHFLDEILEITDHVTVLRDGRAILDRPTADLDESELVQAIAGRELLAAQRHVAEASEGRETVLEVEQLGAEVGVSEVSFTVRAGEVVGLAGLLGSGRSEILNAVFGADSTRTGTVRVDGHAVAANPRAAVHAGIAYVPEDRVSQGLFVDQPLWKNISIPYLDRFSLRRLLPRERHERERAQRAIEELGIVASGPDALPSELSGGNAQKVVFAKWMHAPTRVWLLDEPTAGIDVGAKADLLGVVAQLAAQGQAVVVACSDFEELLSVATRVLVVRGGRIVADVEAHRTTEEELITLAHGLGSTPREVTHA</sequence>
<dbReference type="RefSeq" id="WP_124236012.1">
    <property type="nucleotide sequence ID" value="NZ_JBHUFI010000001.1"/>
</dbReference>
<accession>A0A3N6YGU9</accession>
<dbReference type="EMBL" id="RQJX01000004">
    <property type="protein sequence ID" value="RQN09004.1"/>
    <property type="molecule type" value="Genomic_DNA"/>
</dbReference>
<evidence type="ECO:0000313" key="10">
    <source>
        <dbReference type="EMBL" id="RQN09004.1"/>
    </source>
</evidence>
<dbReference type="InterPro" id="IPR017871">
    <property type="entry name" value="ABC_transporter-like_CS"/>
</dbReference>
<keyword evidence="4" id="KW-0677">Repeat</keyword>
<dbReference type="Pfam" id="PF00005">
    <property type="entry name" value="ABC_tran"/>
    <property type="match status" value="2"/>
</dbReference>
<dbReference type="PROSITE" id="PS50893">
    <property type="entry name" value="ABC_TRANSPORTER_2"/>
    <property type="match status" value="2"/>
</dbReference>
<dbReference type="InterPro" id="IPR003439">
    <property type="entry name" value="ABC_transporter-like_ATP-bd"/>
</dbReference>
<keyword evidence="2" id="KW-1003">Cell membrane</keyword>
<keyword evidence="7" id="KW-1278">Translocase</keyword>
<proteinExistence type="predicted"/>
<keyword evidence="1" id="KW-0813">Transport</keyword>
<dbReference type="Gene3D" id="3.40.50.300">
    <property type="entry name" value="P-loop containing nucleotide triphosphate hydrolases"/>
    <property type="match status" value="2"/>
</dbReference>
<name>A0A3N6YGU9_9ACTN</name>
<dbReference type="CDD" id="cd03216">
    <property type="entry name" value="ABC_Carb_Monos_I"/>
    <property type="match status" value="1"/>
</dbReference>
<evidence type="ECO:0000256" key="6">
    <source>
        <dbReference type="ARBA" id="ARBA00022840"/>
    </source>
</evidence>
<keyword evidence="3" id="KW-0762">Sugar transport</keyword>
<dbReference type="SUPFAM" id="SSF52540">
    <property type="entry name" value="P-loop containing nucleoside triphosphate hydrolases"/>
    <property type="match status" value="2"/>
</dbReference>
<dbReference type="AlphaFoldDB" id="A0A3N6YGU9"/>
<organism evidence="10 11">
    <name type="scientific">Aeromicrobium camelliae</name>
    <dbReference type="NCBI Taxonomy" id="1538144"/>
    <lineage>
        <taxon>Bacteria</taxon>
        <taxon>Bacillati</taxon>
        <taxon>Actinomycetota</taxon>
        <taxon>Actinomycetes</taxon>
        <taxon>Propionibacteriales</taxon>
        <taxon>Nocardioidaceae</taxon>
        <taxon>Aeromicrobium</taxon>
    </lineage>
</organism>
<dbReference type="SMART" id="SM00382">
    <property type="entry name" value="AAA"/>
    <property type="match status" value="2"/>
</dbReference>
<dbReference type="GO" id="GO:0005524">
    <property type="term" value="F:ATP binding"/>
    <property type="evidence" value="ECO:0007669"/>
    <property type="project" value="UniProtKB-KW"/>
</dbReference>
<feature type="domain" description="ABC transporter" evidence="9">
    <location>
        <begin position="11"/>
        <end position="244"/>
    </location>
</feature>
<evidence type="ECO:0000256" key="1">
    <source>
        <dbReference type="ARBA" id="ARBA00022448"/>
    </source>
</evidence>
<dbReference type="OrthoDB" id="3812274at2"/>
<reference evidence="10 11" key="1">
    <citation type="submission" date="2018-11" db="EMBL/GenBank/DDBJ databases">
        <authorList>
            <person name="Li F."/>
        </authorList>
    </citation>
    <scope>NUCLEOTIDE SEQUENCE [LARGE SCALE GENOMIC DNA]</scope>
    <source>
        <strain evidence="10 11">YS17T</strain>
    </source>
</reference>
<protein>
    <submittedName>
        <fullName evidence="10">Sugar ABC transporter ATP-binding protein</fullName>
    </submittedName>
</protein>